<dbReference type="Pfam" id="PF00005">
    <property type="entry name" value="ABC_tran"/>
    <property type="match status" value="1"/>
</dbReference>
<dbReference type="PROSITE" id="PS00211">
    <property type="entry name" value="ABC_TRANSPORTER_1"/>
    <property type="match status" value="1"/>
</dbReference>
<name>A0ABS2P9T0_9BACL</name>
<dbReference type="InterPro" id="IPR027417">
    <property type="entry name" value="P-loop_NTPase"/>
</dbReference>
<dbReference type="EMBL" id="JAFBEC010000003">
    <property type="protein sequence ID" value="MBM7632168.1"/>
    <property type="molecule type" value="Genomic_DNA"/>
</dbReference>
<dbReference type="GO" id="GO:0005524">
    <property type="term" value="F:ATP binding"/>
    <property type="evidence" value="ECO:0007669"/>
    <property type="project" value="UniProtKB-KW"/>
</dbReference>
<dbReference type="SMART" id="SM00382">
    <property type="entry name" value="AAA"/>
    <property type="match status" value="1"/>
</dbReference>
<dbReference type="CDD" id="cd03230">
    <property type="entry name" value="ABC_DR_subfamily_A"/>
    <property type="match status" value="1"/>
</dbReference>
<reference evidence="6 7" key="1">
    <citation type="submission" date="2021-01" db="EMBL/GenBank/DDBJ databases">
        <title>Genomic Encyclopedia of Type Strains, Phase IV (KMG-IV): sequencing the most valuable type-strain genomes for metagenomic binning, comparative biology and taxonomic classification.</title>
        <authorList>
            <person name="Goeker M."/>
        </authorList>
    </citation>
    <scope>NUCLEOTIDE SEQUENCE [LARGE SCALE GENOMIC DNA]</scope>
    <source>
        <strain evidence="6 7">DSM 25540</strain>
    </source>
</reference>
<keyword evidence="3" id="KW-0547">Nucleotide-binding</keyword>
<evidence type="ECO:0000259" key="5">
    <source>
        <dbReference type="PROSITE" id="PS50893"/>
    </source>
</evidence>
<dbReference type="PROSITE" id="PS50893">
    <property type="entry name" value="ABC_TRANSPORTER_2"/>
    <property type="match status" value="1"/>
</dbReference>
<evidence type="ECO:0000256" key="3">
    <source>
        <dbReference type="ARBA" id="ARBA00022741"/>
    </source>
</evidence>
<evidence type="ECO:0000313" key="7">
    <source>
        <dbReference type="Proteomes" id="UP000741863"/>
    </source>
</evidence>
<sequence>MIAMNKINKRIGNKTIVQDVSFTLKTNQITALLGKNGAGKTTILHLLAGIMSPSDGMITGRERTRIGFLPQYPVFPDWMTASEYVVYSAQLSGLSKQQAVEKSQKFLGIVGLEKAKDESISKFSGGMKQRLGLAQAVVHEPDVLLLDEPMSALDPEGRSDVQTLLQKFKETMTILYSTHILHDAEQLAEDVLMMQDGNVIAHRPLHELLGNLPSQGVIIETSKSLETWAQHFQQQFPSATIEADGNIARVEGKDAERNVVRSLLDHQLELVRFQKDRPTLDSYFKEVTSR</sequence>
<gene>
    <name evidence="6" type="ORF">JOD17_001261</name>
</gene>
<proteinExistence type="inferred from homology"/>
<keyword evidence="7" id="KW-1185">Reference proteome</keyword>
<dbReference type="InterPro" id="IPR003439">
    <property type="entry name" value="ABC_transporter-like_ATP-bd"/>
</dbReference>
<protein>
    <submittedName>
        <fullName evidence="6">ABC-2 type transport system ATP-binding protein</fullName>
    </submittedName>
</protein>
<keyword evidence="4 6" id="KW-0067">ATP-binding</keyword>
<dbReference type="PANTHER" id="PTHR43335">
    <property type="entry name" value="ABC TRANSPORTER, ATP-BINDING PROTEIN"/>
    <property type="match status" value="1"/>
</dbReference>
<comment type="similarity">
    <text evidence="1">Belongs to the ABC transporter superfamily.</text>
</comment>
<evidence type="ECO:0000256" key="4">
    <source>
        <dbReference type="ARBA" id="ARBA00022840"/>
    </source>
</evidence>
<keyword evidence="2" id="KW-0813">Transport</keyword>
<dbReference type="RefSeq" id="WP_204696291.1">
    <property type="nucleotide sequence ID" value="NZ_JAFBEC010000003.1"/>
</dbReference>
<dbReference type="InterPro" id="IPR017871">
    <property type="entry name" value="ABC_transporter-like_CS"/>
</dbReference>
<comment type="caution">
    <text evidence="6">The sequence shown here is derived from an EMBL/GenBank/DDBJ whole genome shotgun (WGS) entry which is preliminary data.</text>
</comment>
<dbReference type="Gene3D" id="3.40.50.300">
    <property type="entry name" value="P-loop containing nucleotide triphosphate hydrolases"/>
    <property type="match status" value="1"/>
</dbReference>
<feature type="domain" description="ABC transporter" evidence="5">
    <location>
        <begin position="2"/>
        <end position="221"/>
    </location>
</feature>
<evidence type="ECO:0000256" key="2">
    <source>
        <dbReference type="ARBA" id="ARBA00022448"/>
    </source>
</evidence>
<dbReference type="SUPFAM" id="SSF52540">
    <property type="entry name" value="P-loop containing nucleoside triphosphate hydrolases"/>
    <property type="match status" value="1"/>
</dbReference>
<evidence type="ECO:0000313" key="6">
    <source>
        <dbReference type="EMBL" id="MBM7632168.1"/>
    </source>
</evidence>
<dbReference type="InterPro" id="IPR003593">
    <property type="entry name" value="AAA+_ATPase"/>
</dbReference>
<dbReference type="Proteomes" id="UP000741863">
    <property type="component" value="Unassembled WGS sequence"/>
</dbReference>
<organism evidence="6 7">
    <name type="scientific">Geomicrobium sediminis</name>
    <dbReference type="NCBI Taxonomy" id="1347788"/>
    <lineage>
        <taxon>Bacteria</taxon>
        <taxon>Bacillati</taxon>
        <taxon>Bacillota</taxon>
        <taxon>Bacilli</taxon>
        <taxon>Bacillales</taxon>
        <taxon>Geomicrobium</taxon>
    </lineage>
</organism>
<accession>A0ABS2P9T0</accession>
<dbReference type="PANTHER" id="PTHR43335:SF11">
    <property type="entry name" value="ABC TRANSPORTER RELATED"/>
    <property type="match status" value="1"/>
</dbReference>
<evidence type="ECO:0000256" key="1">
    <source>
        <dbReference type="ARBA" id="ARBA00005417"/>
    </source>
</evidence>